<accession>A0A8J3C046</accession>
<dbReference type="AlphaFoldDB" id="A0A8J3C046"/>
<protein>
    <submittedName>
        <fullName evidence="2">Uncharacterized protein</fullName>
    </submittedName>
</protein>
<name>A0A8J3C046_9ACTN</name>
<comment type="caution">
    <text evidence="2">The sequence shown here is derived from an EMBL/GenBank/DDBJ whole genome shotgun (WGS) entry which is preliminary data.</text>
</comment>
<organism evidence="2 3">
    <name type="scientific">Mangrovihabitans endophyticus</name>
    <dbReference type="NCBI Taxonomy" id="1751298"/>
    <lineage>
        <taxon>Bacteria</taxon>
        <taxon>Bacillati</taxon>
        <taxon>Actinomycetota</taxon>
        <taxon>Actinomycetes</taxon>
        <taxon>Micromonosporales</taxon>
        <taxon>Micromonosporaceae</taxon>
        <taxon>Mangrovihabitans</taxon>
    </lineage>
</organism>
<keyword evidence="3" id="KW-1185">Reference proteome</keyword>
<feature type="compositionally biased region" description="Gly residues" evidence="1">
    <location>
        <begin position="18"/>
        <end position="30"/>
    </location>
</feature>
<gene>
    <name evidence="2" type="ORF">GCM10012284_23550</name>
</gene>
<reference evidence="2" key="1">
    <citation type="journal article" date="2014" name="Int. J. Syst. Evol. Microbiol.">
        <title>Complete genome sequence of Corynebacterium casei LMG S-19264T (=DSM 44701T), isolated from a smear-ripened cheese.</title>
        <authorList>
            <consortium name="US DOE Joint Genome Institute (JGI-PGF)"/>
            <person name="Walter F."/>
            <person name="Albersmeier A."/>
            <person name="Kalinowski J."/>
            <person name="Ruckert C."/>
        </authorList>
    </citation>
    <scope>NUCLEOTIDE SEQUENCE</scope>
    <source>
        <strain evidence="2">CGMCC 4.7299</strain>
    </source>
</reference>
<evidence type="ECO:0000313" key="2">
    <source>
        <dbReference type="EMBL" id="GGK88782.1"/>
    </source>
</evidence>
<reference evidence="2" key="2">
    <citation type="submission" date="2020-09" db="EMBL/GenBank/DDBJ databases">
        <authorList>
            <person name="Sun Q."/>
            <person name="Zhou Y."/>
        </authorList>
    </citation>
    <scope>NUCLEOTIDE SEQUENCE</scope>
    <source>
        <strain evidence="2">CGMCC 4.7299</strain>
    </source>
</reference>
<feature type="region of interest" description="Disordered" evidence="1">
    <location>
        <begin position="13"/>
        <end position="36"/>
    </location>
</feature>
<sequence>MASIQCFRCVTVSSTSTGGPGDAPRRGGGLPEKPAARSCSGVRLQRVSTTVEMLRAGTVTVARPPVTLIGWLAALAVREVT</sequence>
<dbReference type="Proteomes" id="UP000656042">
    <property type="component" value="Unassembled WGS sequence"/>
</dbReference>
<proteinExistence type="predicted"/>
<dbReference type="EMBL" id="BMMX01000007">
    <property type="protein sequence ID" value="GGK88782.1"/>
    <property type="molecule type" value="Genomic_DNA"/>
</dbReference>
<evidence type="ECO:0000256" key="1">
    <source>
        <dbReference type="SAM" id="MobiDB-lite"/>
    </source>
</evidence>
<evidence type="ECO:0000313" key="3">
    <source>
        <dbReference type="Proteomes" id="UP000656042"/>
    </source>
</evidence>